<accession>A0A395MBP8</accession>
<protein>
    <submittedName>
        <fullName evidence="1">Uncharacterized protein</fullName>
    </submittedName>
</protein>
<keyword evidence="2" id="KW-1185">Reference proteome</keyword>
<sequence length="206" mass="23917">MTLRPMSTQTLDDAVAVTGWHEYFWVFQGRGILRSPLPAQIHQPAPSVDPTGLLATLMHSTYKPKELKQPQVHPQQAFGNSSPPTNNCSYFLNHLNRPKLSQGNQQHRPRTLPVKPPVTRVASYIYVRSRKDFLTASYVRFRISCASSTRCSHLKNEFYAKYNKGLREVIECYERTILKKDQEILDLSVKLNFWKMDYKLNSWKMD</sequence>
<evidence type="ECO:0000313" key="1">
    <source>
        <dbReference type="EMBL" id="RFN44713.1"/>
    </source>
</evidence>
<dbReference type="EMBL" id="PXXK01000401">
    <property type="protein sequence ID" value="RFN44713.1"/>
    <property type="molecule type" value="Genomic_DNA"/>
</dbReference>
<organism evidence="1 2">
    <name type="scientific">Fusarium flagelliforme</name>
    <dbReference type="NCBI Taxonomy" id="2675880"/>
    <lineage>
        <taxon>Eukaryota</taxon>
        <taxon>Fungi</taxon>
        <taxon>Dikarya</taxon>
        <taxon>Ascomycota</taxon>
        <taxon>Pezizomycotina</taxon>
        <taxon>Sordariomycetes</taxon>
        <taxon>Hypocreomycetidae</taxon>
        <taxon>Hypocreales</taxon>
        <taxon>Nectriaceae</taxon>
        <taxon>Fusarium</taxon>
        <taxon>Fusarium incarnatum-equiseti species complex</taxon>
    </lineage>
</organism>
<reference evidence="1 2" key="1">
    <citation type="journal article" date="2018" name="PLoS Pathog.">
        <title>Evolution of structural diversity of trichothecenes, a family of toxins produced by plant pathogenic and entomopathogenic fungi.</title>
        <authorList>
            <person name="Proctor R.H."/>
            <person name="McCormick S.P."/>
            <person name="Kim H.S."/>
            <person name="Cardoza R.E."/>
            <person name="Stanley A.M."/>
            <person name="Lindo L."/>
            <person name="Kelly A."/>
            <person name="Brown D.W."/>
            <person name="Lee T."/>
            <person name="Vaughan M.M."/>
            <person name="Alexander N.J."/>
            <person name="Busman M."/>
            <person name="Gutierrez S."/>
        </authorList>
    </citation>
    <scope>NUCLEOTIDE SEQUENCE [LARGE SCALE GENOMIC DNA]</scope>
    <source>
        <strain evidence="1 2">NRRL 13405</strain>
    </source>
</reference>
<dbReference type="AlphaFoldDB" id="A0A395MBP8"/>
<proteinExistence type="predicted"/>
<evidence type="ECO:0000313" key="2">
    <source>
        <dbReference type="Proteomes" id="UP000265631"/>
    </source>
</evidence>
<name>A0A395MBP8_9HYPO</name>
<dbReference type="Proteomes" id="UP000265631">
    <property type="component" value="Unassembled WGS sequence"/>
</dbReference>
<comment type="caution">
    <text evidence="1">The sequence shown here is derived from an EMBL/GenBank/DDBJ whole genome shotgun (WGS) entry which is preliminary data.</text>
</comment>
<dbReference type="STRING" id="2594813.A0A395MBP8"/>
<gene>
    <name evidence="1" type="ORF">FIE12Z_11038</name>
</gene>